<gene>
    <name evidence="1" type="ORF">MLD38_030388</name>
</gene>
<comment type="caution">
    <text evidence="1">The sequence shown here is derived from an EMBL/GenBank/DDBJ whole genome shotgun (WGS) entry which is preliminary data.</text>
</comment>
<organism evidence="1 2">
    <name type="scientific">Melastoma candidum</name>
    <dbReference type="NCBI Taxonomy" id="119954"/>
    <lineage>
        <taxon>Eukaryota</taxon>
        <taxon>Viridiplantae</taxon>
        <taxon>Streptophyta</taxon>
        <taxon>Embryophyta</taxon>
        <taxon>Tracheophyta</taxon>
        <taxon>Spermatophyta</taxon>
        <taxon>Magnoliopsida</taxon>
        <taxon>eudicotyledons</taxon>
        <taxon>Gunneridae</taxon>
        <taxon>Pentapetalae</taxon>
        <taxon>rosids</taxon>
        <taxon>malvids</taxon>
        <taxon>Myrtales</taxon>
        <taxon>Melastomataceae</taxon>
        <taxon>Melastomatoideae</taxon>
        <taxon>Melastomateae</taxon>
        <taxon>Melastoma</taxon>
    </lineage>
</organism>
<protein>
    <submittedName>
        <fullName evidence="1">Uncharacterized protein</fullName>
    </submittedName>
</protein>
<dbReference type="EMBL" id="CM042888">
    <property type="protein sequence ID" value="KAI4324947.1"/>
    <property type="molecule type" value="Genomic_DNA"/>
</dbReference>
<proteinExistence type="predicted"/>
<dbReference type="Proteomes" id="UP001057402">
    <property type="component" value="Chromosome 9"/>
</dbReference>
<evidence type="ECO:0000313" key="1">
    <source>
        <dbReference type="EMBL" id="KAI4324947.1"/>
    </source>
</evidence>
<evidence type="ECO:0000313" key="2">
    <source>
        <dbReference type="Proteomes" id="UP001057402"/>
    </source>
</evidence>
<reference evidence="2" key="1">
    <citation type="journal article" date="2023" name="Front. Plant Sci.">
        <title>Chromosomal-level genome assembly of Melastoma candidum provides insights into trichome evolution.</title>
        <authorList>
            <person name="Zhong Y."/>
            <person name="Wu W."/>
            <person name="Sun C."/>
            <person name="Zou P."/>
            <person name="Liu Y."/>
            <person name="Dai S."/>
            <person name="Zhou R."/>
        </authorList>
    </citation>
    <scope>NUCLEOTIDE SEQUENCE [LARGE SCALE GENOMIC DNA]</scope>
</reference>
<sequence>MSLPSSVDPFEFLQIRLNPDGTLTRNPARFPVSPASSNPDDPIPVLSKDLPVDDSLGTWFRIFLPRDRLQAKDREEKLPLVVYHHGGGFIHCSAASSVFHRFQNALALGIPAVVVSVEYRLAPEHRLPAAYDDAIEALRCIRRTEDEWLIKQADFSNCYLMGSSAGGNIALHVGLRVASWSISELGPLRIRGMVLHHTYLGGEERTDSELRLVNDDVLPLPVNDLLWQLSLPIGADRDHVYSNLAPDRHPELTESLDRIKLLGWRVFVTGGDNDPSIDRQVALADLLRGKGIVTVCHFSKGENHGFDIREPTKTGLIVDNVKKFISGA</sequence>
<accession>A0ACB9MN15</accession>
<name>A0ACB9MN15_9MYRT</name>
<keyword evidence="2" id="KW-1185">Reference proteome</keyword>